<dbReference type="EMBL" id="CP032509">
    <property type="protein sequence ID" value="AZN71826.1"/>
    <property type="molecule type" value="Genomic_DNA"/>
</dbReference>
<sequence length="64" mass="7123">MIMDGPNPKTMRFPVETRLGAKGLRLVHHVFVEQPGDLRFSQADKAVRTSAVRKSSTSIDTGRK</sequence>
<dbReference type="AlphaFoldDB" id="A0A3S9B4G1"/>
<feature type="region of interest" description="Disordered" evidence="1">
    <location>
        <begin position="44"/>
        <end position="64"/>
    </location>
</feature>
<evidence type="ECO:0000313" key="3">
    <source>
        <dbReference type="Proteomes" id="UP000268192"/>
    </source>
</evidence>
<proteinExistence type="predicted"/>
<organism evidence="2 3">
    <name type="scientific">Georhizobium profundi</name>
    <dbReference type="NCBI Taxonomy" id="2341112"/>
    <lineage>
        <taxon>Bacteria</taxon>
        <taxon>Pseudomonadati</taxon>
        <taxon>Pseudomonadota</taxon>
        <taxon>Alphaproteobacteria</taxon>
        <taxon>Hyphomicrobiales</taxon>
        <taxon>Rhizobiaceae</taxon>
        <taxon>Georhizobium</taxon>
    </lineage>
</organism>
<keyword evidence="3" id="KW-1185">Reference proteome</keyword>
<feature type="compositionally biased region" description="Polar residues" evidence="1">
    <location>
        <begin position="52"/>
        <end position="64"/>
    </location>
</feature>
<accession>A0A3S9B4G1</accession>
<gene>
    <name evidence="2" type="ORF">D5400_11555</name>
</gene>
<name>A0A3S9B4G1_9HYPH</name>
<protein>
    <submittedName>
        <fullName evidence="2">Uncharacterized protein</fullName>
    </submittedName>
</protein>
<reference evidence="2 3" key="1">
    <citation type="submission" date="2018-09" db="EMBL/GenBank/DDBJ databases">
        <title>Marinorhizobium profundi gen. nov., sp. nov., isolated from a deep-sea sediment sample from the New Britain Trench and proposal of Marinorhizobiaceae fam. nov. in the order Rhizobiales of the class Alphaproteobacteria.</title>
        <authorList>
            <person name="Cao J."/>
        </authorList>
    </citation>
    <scope>NUCLEOTIDE SEQUENCE [LARGE SCALE GENOMIC DNA]</scope>
    <source>
        <strain evidence="2 3">WS11</strain>
    </source>
</reference>
<dbReference type="Proteomes" id="UP000268192">
    <property type="component" value="Chromosome"/>
</dbReference>
<dbReference type="KEGG" id="abaw:D5400_11555"/>
<evidence type="ECO:0000256" key="1">
    <source>
        <dbReference type="SAM" id="MobiDB-lite"/>
    </source>
</evidence>
<evidence type="ECO:0000313" key="2">
    <source>
        <dbReference type="EMBL" id="AZN71826.1"/>
    </source>
</evidence>